<proteinExistence type="inferred from homology"/>
<keyword evidence="3 4" id="KW-0663">Pyridoxal phosphate</keyword>
<evidence type="ECO:0000256" key="1">
    <source>
        <dbReference type="ARBA" id="ARBA00022642"/>
    </source>
</evidence>
<dbReference type="AlphaFoldDB" id="A0AAD9FV13"/>
<feature type="binding site" evidence="4">
    <location>
        <position position="121"/>
    </location>
    <ligand>
        <name>pyridoxal 5'-phosphate</name>
        <dbReference type="ChEBI" id="CHEBI:597326"/>
    </ligand>
</feature>
<comment type="catalytic activity">
    <reaction evidence="4 5">
        <text>L-kynurenine + H2O = anthranilate + L-alanine + H(+)</text>
        <dbReference type="Rhea" id="RHEA:16813"/>
        <dbReference type="ChEBI" id="CHEBI:15377"/>
        <dbReference type="ChEBI" id="CHEBI:15378"/>
        <dbReference type="ChEBI" id="CHEBI:16567"/>
        <dbReference type="ChEBI" id="CHEBI:57959"/>
        <dbReference type="ChEBI" id="CHEBI:57972"/>
        <dbReference type="EC" id="3.7.1.3"/>
    </reaction>
</comment>
<dbReference type="Pfam" id="PF00266">
    <property type="entry name" value="Aminotran_5"/>
    <property type="match status" value="1"/>
</dbReference>
<keyword evidence="8" id="KW-1185">Reference proteome</keyword>
<sequence length="484" mass="54045">MSTHSPLFPTPPTLDHLKSLDLDDPLNWTRGEFEMPNARACGGEVDGDAIYFCGNSLGLLSKKARQHMQEELDVWSTSSVTGHFNHPHGRPWKHVDRPMTPHLAKLVGATEDEVAHTSTLTSNMHNLFTSFYRPTAARWKIVIEQGSFPSDWYAVHSHPALHSAVLSQEQIDNAIIPLAPREGEDTLRTEDILRVLEENRDSIAIVWLPLVQYYTGQLFDVVPLAQKAHEIGALIGLDMAHGIGNVEAKLDDWKVDFAVWCTYKYLNSGPAGIGGYYIRSGLDDGGRRLAGWWGNDAATRFQMSPQFRPTPGAKGYQHSCTPVLSSIPLLATLELIDRVSFSAMLEKQKLLTGALESLLKASRFYTPNGTTSSTQVGFKIITPEYPWRGTQLSLFIFPHREDDGAGKGSMPRVFNRMLKRGLVGDEREPSVLRLSPVVLYNKFEEVGRAVQIFEEALEAEVEWQKGHPLEDFSKIVNLDVASKE</sequence>
<feature type="binding site" evidence="4">
    <location>
        <position position="292"/>
    </location>
    <ligand>
        <name>pyridoxal 5'-phosphate</name>
        <dbReference type="ChEBI" id="CHEBI:597326"/>
    </ligand>
</feature>
<dbReference type="GO" id="GO:0005737">
    <property type="term" value="C:cytoplasm"/>
    <property type="evidence" value="ECO:0007669"/>
    <property type="project" value="UniProtKB-SubCell"/>
</dbReference>
<dbReference type="GO" id="GO:0019441">
    <property type="term" value="P:L-tryptophan catabolic process to kynurenine"/>
    <property type="evidence" value="ECO:0007669"/>
    <property type="project" value="TreeGrafter"/>
</dbReference>
<evidence type="ECO:0000256" key="4">
    <source>
        <dbReference type="HAMAP-Rule" id="MF_03017"/>
    </source>
</evidence>
<organism evidence="7 8">
    <name type="scientific">Papiliotrema laurentii</name>
    <name type="common">Cryptococcus laurentii</name>
    <dbReference type="NCBI Taxonomy" id="5418"/>
    <lineage>
        <taxon>Eukaryota</taxon>
        <taxon>Fungi</taxon>
        <taxon>Dikarya</taxon>
        <taxon>Basidiomycota</taxon>
        <taxon>Agaricomycotina</taxon>
        <taxon>Tremellomycetes</taxon>
        <taxon>Tremellales</taxon>
        <taxon>Rhynchogastremaceae</taxon>
        <taxon>Papiliotrema</taxon>
    </lineage>
</organism>
<dbReference type="HAMAP" id="MF_01970">
    <property type="entry name" value="Kynureninase"/>
    <property type="match status" value="1"/>
</dbReference>
<feature type="binding site" evidence="4">
    <location>
        <position position="241"/>
    </location>
    <ligand>
        <name>pyridoxal 5'-phosphate</name>
        <dbReference type="ChEBI" id="CHEBI:597326"/>
    </ligand>
</feature>
<evidence type="ECO:0000313" key="8">
    <source>
        <dbReference type="Proteomes" id="UP001182556"/>
    </source>
</evidence>
<dbReference type="Proteomes" id="UP001182556">
    <property type="component" value="Unassembled WGS sequence"/>
</dbReference>
<comment type="cofactor">
    <cofactor evidence="4 5">
        <name>pyridoxal 5'-phosphate</name>
        <dbReference type="ChEBI" id="CHEBI:597326"/>
    </cofactor>
</comment>
<evidence type="ECO:0000256" key="3">
    <source>
        <dbReference type="ARBA" id="ARBA00022898"/>
    </source>
</evidence>
<dbReference type="EMBL" id="JAODAN010000002">
    <property type="protein sequence ID" value="KAK1926776.1"/>
    <property type="molecule type" value="Genomic_DNA"/>
</dbReference>
<dbReference type="InterPro" id="IPR010111">
    <property type="entry name" value="Kynureninase"/>
</dbReference>
<dbReference type="InterPro" id="IPR015424">
    <property type="entry name" value="PyrdxlP-dep_Trfase"/>
</dbReference>
<evidence type="ECO:0000256" key="5">
    <source>
        <dbReference type="PIRNR" id="PIRNR038800"/>
    </source>
</evidence>
<dbReference type="FunFam" id="3.40.640.10:FF:000031">
    <property type="entry name" value="Kynureninase"/>
    <property type="match status" value="1"/>
</dbReference>
<dbReference type="PANTHER" id="PTHR14084:SF0">
    <property type="entry name" value="KYNURENINASE"/>
    <property type="match status" value="1"/>
</dbReference>
<protein>
    <recommendedName>
        <fullName evidence="4 5">Kynureninase</fullName>
        <ecNumber evidence="4 5">3.7.1.3</ecNumber>
    </recommendedName>
    <alternativeName>
        <fullName evidence="4">Biosynthesis of nicotinic acid protein 5</fullName>
    </alternativeName>
    <alternativeName>
        <fullName evidence="4">L-kynurenine hydrolase</fullName>
    </alternativeName>
</protein>
<comment type="catalytic activity">
    <reaction evidence="5">
        <text>3-hydroxy-L-kynurenine + H2O = 3-hydroxyanthranilate + L-alanine + H(+)</text>
        <dbReference type="Rhea" id="RHEA:25143"/>
        <dbReference type="ChEBI" id="CHEBI:15377"/>
        <dbReference type="ChEBI" id="CHEBI:15378"/>
        <dbReference type="ChEBI" id="CHEBI:36559"/>
        <dbReference type="ChEBI" id="CHEBI:57972"/>
        <dbReference type="ChEBI" id="CHEBI:58125"/>
        <dbReference type="EC" id="3.7.1.3"/>
    </reaction>
</comment>
<dbReference type="NCBIfam" id="TIGR01814">
    <property type="entry name" value="kynureninase"/>
    <property type="match status" value="1"/>
</dbReference>
<comment type="subcellular location">
    <subcellularLocation>
        <location evidence="4 5">Cytoplasm</location>
    </subcellularLocation>
</comment>
<comment type="function">
    <text evidence="4 5">Catalyzes the cleavage of L-kynurenine (L-Kyn) and L-3-hydroxykynurenine (L-3OHKyn) into anthranilic acid (AA) and 3-hydroxyanthranilic acid (3-OHAA), respectively.</text>
</comment>
<keyword evidence="2 4" id="KW-0378">Hydrolase</keyword>
<reference evidence="7" key="1">
    <citation type="submission" date="2023-02" db="EMBL/GenBank/DDBJ databases">
        <title>Identification and recombinant expression of a fungal hydrolase from Papiliotrema laurentii that hydrolyzes apple cutin and clears colloidal polyester polyurethane.</title>
        <authorList>
            <consortium name="DOE Joint Genome Institute"/>
            <person name="Roman V.A."/>
            <person name="Bojanowski C."/>
            <person name="Crable B.R."/>
            <person name="Wagner D.N."/>
            <person name="Hung C.S."/>
            <person name="Nadeau L.J."/>
            <person name="Schratz L."/>
            <person name="Haridas S."/>
            <person name="Pangilinan J."/>
            <person name="Lipzen A."/>
            <person name="Na H."/>
            <person name="Yan M."/>
            <person name="Ng V."/>
            <person name="Grigoriev I.V."/>
            <person name="Spatafora J.W."/>
            <person name="Barlow D."/>
            <person name="Biffinger J."/>
            <person name="Kelley-Loughnane N."/>
            <person name="Varaljay V.A."/>
            <person name="Crookes-Goodson W.J."/>
        </authorList>
    </citation>
    <scope>NUCLEOTIDE SEQUENCE</scope>
    <source>
        <strain evidence="7">5307AH</strain>
    </source>
</reference>
<dbReference type="SUPFAM" id="SSF53383">
    <property type="entry name" value="PLP-dependent transferases"/>
    <property type="match status" value="1"/>
</dbReference>
<comment type="subunit">
    <text evidence="4 5">Homodimer.</text>
</comment>
<dbReference type="InterPro" id="IPR015421">
    <property type="entry name" value="PyrdxlP-dep_Trfase_major"/>
</dbReference>
<dbReference type="GO" id="GO:0030170">
    <property type="term" value="F:pyridoxal phosphate binding"/>
    <property type="evidence" value="ECO:0007669"/>
    <property type="project" value="UniProtKB-UniRule"/>
</dbReference>
<keyword evidence="1 4" id="KW-0662">Pyridine nucleotide biosynthesis</keyword>
<comment type="caution">
    <text evidence="7">The sequence shown here is derived from an EMBL/GenBank/DDBJ whole genome shotgun (WGS) entry which is preliminary data.</text>
</comment>
<dbReference type="InterPro" id="IPR000192">
    <property type="entry name" value="Aminotrans_V_dom"/>
</dbReference>
<feature type="binding site" evidence="4">
    <location>
        <position position="263"/>
    </location>
    <ligand>
        <name>pyridoxal 5'-phosphate</name>
        <dbReference type="ChEBI" id="CHEBI:597326"/>
    </ligand>
</feature>
<name>A0AAD9FV13_PAPLA</name>
<feature type="binding site" evidence="4">
    <location>
        <begin position="148"/>
        <end position="151"/>
    </location>
    <ligand>
        <name>pyridoxal 5'-phosphate</name>
        <dbReference type="ChEBI" id="CHEBI:597326"/>
    </ligand>
</feature>
<dbReference type="GO" id="GO:0019805">
    <property type="term" value="P:quinolinate biosynthetic process"/>
    <property type="evidence" value="ECO:0007669"/>
    <property type="project" value="UniProtKB-UniRule"/>
</dbReference>
<dbReference type="Gene3D" id="3.40.640.10">
    <property type="entry name" value="Type I PLP-dependent aspartate aminotransferase-like (Major domain)"/>
    <property type="match status" value="1"/>
</dbReference>
<dbReference type="GO" id="GO:0043420">
    <property type="term" value="P:anthranilate metabolic process"/>
    <property type="evidence" value="ECO:0007669"/>
    <property type="project" value="UniProtKB-UniRule"/>
</dbReference>
<comment type="caution">
    <text evidence="4">Lacks conserved residue(s) required for the propagation of feature annotation.</text>
</comment>
<keyword evidence="7" id="KW-0808">Transferase</keyword>
<feature type="modified residue" description="N6-(pyridoxal phosphate)lysine" evidence="4">
    <location>
        <position position="264"/>
    </location>
</feature>
<feature type="binding site" evidence="4">
    <location>
        <position position="120"/>
    </location>
    <ligand>
        <name>pyridoxal 5'-phosphate</name>
        <dbReference type="ChEBI" id="CHEBI:597326"/>
    </ligand>
</feature>
<dbReference type="GO" id="GO:0097053">
    <property type="term" value="P:L-kynurenine catabolic process"/>
    <property type="evidence" value="ECO:0007669"/>
    <property type="project" value="UniProtKB-UniRule"/>
</dbReference>
<dbReference type="PANTHER" id="PTHR14084">
    <property type="entry name" value="KYNURENINASE"/>
    <property type="match status" value="1"/>
</dbReference>
<dbReference type="EC" id="3.7.1.3" evidence="4 5"/>
<evidence type="ECO:0000259" key="6">
    <source>
        <dbReference type="Pfam" id="PF00266"/>
    </source>
</evidence>
<dbReference type="Pfam" id="PF22580">
    <property type="entry name" value="KYNU_C"/>
    <property type="match status" value="1"/>
</dbReference>
<dbReference type="GO" id="GO:0034354">
    <property type="term" value="P:'de novo' NAD+ biosynthetic process from L-tryptophan"/>
    <property type="evidence" value="ECO:0007669"/>
    <property type="project" value="UniProtKB-UniRule"/>
</dbReference>
<dbReference type="InterPro" id="IPR015422">
    <property type="entry name" value="PyrdxlP-dep_Trfase_small"/>
</dbReference>
<evidence type="ECO:0000256" key="2">
    <source>
        <dbReference type="ARBA" id="ARBA00022801"/>
    </source>
</evidence>
<comment type="similarity">
    <text evidence="4 5">Belongs to the kynureninase family.</text>
</comment>
<feature type="binding site" evidence="4">
    <location>
        <position position="238"/>
    </location>
    <ligand>
        <name>pyridoxal 5'-phosphate</name>
        <dbReference type="ChEBI" id="CHEBI:597326"/>
    </ligand>
</feature>
<keyword evidence="4 5" id="KW-0963">Cytoplasm</keyword>
<dbReference type="PIRSF" id="PIRSF038800">
    <property type="entry name" value="KYNU"/>
    <property type="match status" value="1"/>
</dbReference>
<dbReference type="Gene3D" id="3.90.1150.10">
    <property type="entry name" value="Aspartate Aminotransferase, domain 1"/>
    <property type="match status" value="1"/>
</dbReference>
<comment type="pathway">
    <text evidence="4 5">Amino-acid degradation; L-kynurenine degradation; L-alanine and anthranilate from L-kynurenine: step 1/1.</text>
</comment>
<accession>A0AAD9FV13</accession>
<comment type="pathway">
    <text evidence="4 5">Cofactor biosynthesis; NAD(+) biosynthesis; quinolinate from L-kynurenine: step 2/3.</text>
</comment>
<gene>
    <name evidence="4" type="primary">BNA5</name>
    <name evidence="7" type="ORF">DB88DRAFT_482956</name>
</gene>
<feature type="domain" description="Aminotransferase class V" evidence="6">
    <location>
        <begin position="156"/>
        <end position="370"/>
    </location>
</feature>
<evidence type="ECO:0000313" key="7">
    <source>
        <dbReference type="EMBL" id="KAK1926776.1"/>
    </source>
</evidence>
<dbReference type="GO" id="GO:0016740">
    <property type="term" value="F:transferase activity"/>
    <property type="evidence" value="ECO:0007669"/>
    <property type="project" value="UniProtKB-KW"/>
</dbReference>
<dbReference type="GO" id="GO:0030429">
    <property type="term" value="F:kynureninase activity"/>
    <property type="evidence" value="ECO:0007669"/>
    <property type="project" value="UniProtKB-UniRule"/>
</dbReference>